<evidence type="ECO:0007829" key="6">
    <source>
        <dbReference type="PDB" id="5D6A"/>
    </source>
</evidence>
<evidence type="ECO:0000259" key="1">
    <source>
        <dbReference type="Pfam" id="PF09818"/>
    </source>
</evidence>
<dbReference type="KEGG" id="vvy:VVA0769"/>
<dbReference type="SMR" id="Q7MEA1"/>
<dbReference type="PANTHER" id="PTHR38149">
    <property type="entry name" value="ATPASE"/>
    <property type="match status" value="1"/>
</dbReference>
<dbReference type="HOGENOM" id="CLU_021720_2_0_6"/>
<organism evidence="4 5">
    <name type="scientific">Vibrio vulnificus (strain YJ016)</name>
    <dbReference type="NCBI Taxonomy" id="196600"/>
    <lineage>
        <taxon>Bacteria</taxon>
        <taxon>Pseudomonadati</taxon>
        <taxon>Pseudomonadota</taxon>
        <taxon>Gammaproteobacteria</taxon>
        <taxon>Vibrionales</taxon>
        <taxon>Vibrionaceae</taxon>
        <taxon>Vibrio</taxon>
    </lineage>
</organism>
<dbReference type="PDB" id="5D6A">
    <property type="method" value="X-ray"/>
    <property type="resolution" value="2.70 A"/>
    <property type="chains" value="A=23-573"/>
</dbReference>
<protein>
    <submittedName>
        <fullName evidence="4">Predicted ATPase of the ABC class</fullName>
    </submittedName>
</protein>
<evidence type="ECO:0000313" key="4">
    <source>
        <dbReference type="EMBL" id="BAC96795.1"/>
    </source>
</evidence>
<dbReference type="PDBsum" id="5D6A"/>
<dbReference type="InterPro" id="IPR019195">
    <property type="entry name" value="ABC_ATPase_put"/>
</dbReference>
<evidence type="ECO:0000313" key="5">
    <source>
        <dbReference type="Proteomes" id="UP000002675"/>
    </source>
</evidence>
<dbReference type="InterPro" id="IPR027417">
    <property type="entry name" value="P-loop_NTPase"/>
</dbReference>
<dbReference type="eggNOG" id="COG3044">
    <property type="taxonomic scope" value="Bacteria"/>
</dbReference>
<feature type="domain" description="ATPase of the ABC class N-terminal" evidence="2">
    <location>
        <begin position="23"/>
        <end position="173"/>
    </location>
</feature>
<gene>
    <name evidence="4" type="ordered locus">VVA0769</name>
</gene>
<name>Q7MEA1_VIBVY</name>
<dbReference type="Pfam" id="PF09818">
    <property type="entry name" value="ABC_ATPase"/>
    <property type="match status" value="1"/>
</dbReference>
<dbReference type="InterPro" id="IPR049069">
    <property type="entry name" value="MRB1590-like_C"/>
</dbReference>
<dbReference type="STRING" id="672.VV93_v1c37590"/>
<dbReference type="Pfam" id="PF20446">
    <property type="entry name" value="ABC_N"/>
    <property type="match status" value="1"/>
</dbReference>
<accession>Q7MEA1</accession>
<feature type="domain" description="MRB1590-like C-terminal" evidence="3">
    <location>
        <begin position="477"/>
        <end position="569"/>
    </location>
</feature>
<sequence length="573" mass="64304">MLYSYVGDFYNRRFSVSKRLFVMDQLIAKLKKLEKQNYRAYQQIKGQYNFTDFDLFIDHIQSDPYASASRFRAFRAWSLTGLSWLKEESAAFQLGARDFIARSFAEFAKQENAIAISLHGQTVLDSTSVLFTEEGIELRFRVNLPAEGRDILAKKAINIITFHLPKFIRRSTIERELDKEALLTHCQVVEDQEALREQLEVNGLVSFVANGSILPRVAGNCDLPMKDAVEFTAPESLQVTLHAPNRGYVTGLGIPKGITLIVGGGFHGKSTLLNAIERSIYNHIPSDGREYIVTDGSAMKIRAEEGRCVHHLNLSNYINHLPMGRDTADFTTQDASGSTSQAAWLQESVEAGASTLLIDEDTSATNFMIRDERMQALVAKGDEPITPLVDRIGQLRDELEISTIIVMGGSGDYLDVADNVIQMHDYQALDVTEKAKEVIQLHPTQRHNESEAPLVTFPPRALHCSALMNILTDGKFRVSAKGKDSLRFGKEFTDLSALEQLESSDEVNAIGWVWYQLAQHAGWNSNPAKQINELLGDAWFQNMPQHGDLAKPRPIDVMAALNRMRKSQFRNNH</sequence>
<proteinExistence type="evidence at protein level"/>
<dbReference type="Proteomes" id="UP000002675">
    <property type="component" value="Chromosome II"/>
</dbReference>
<dbReference type="EvolutionaryTrace" id="Q7MEA1"/>
<dbReference type="InterPro" id="IPR046833">
    <property type="entry name" value="ABC_N"/>
</dbReference>
<feature type="domain" description="ATPase of the ABC class C-terminal" evidence="1">
    <location>
        <begin position="179"/>
        <end position="455"/>
    </location>
</feature>
<keyword evidence="6" id="KW-0002">3D-structure</keyword>
<reference evidence="6" key="2">
    <citation type="submission" date="2015-08" db="PDB data bank">
        <title>2.7 Angstrom Crystal Structure of ABC transporter ATPase from Vibrio vulnificus in Complex with Adenylyl-imidodiphosphate (AMP-PNP).</title>
        <authorList>
            <consortium name="Center for Structural Genomics of Infectious Diseases (CSGID)"/>
            <person name="Minasov G."/>
            <person name="Wawrzak Z."/>
            <person name="Shuvalova L."/>
            <person name="Dubrovska I."/>
            <person name="Flores K."/>
            <person name="Grimshaw S."/>
            <person name="Kwon K."/>
            <person name="Anderson W.F."/>
        </authorList>
    </citation>
    <scope>X-RAY CRYSTALLOGRAPHY (2.70 ANGSTROMS) OF 23-573</scope>
</reference>
<reference evidence="4 5" key="1">
    <citation type="journal article" date="2003" name="Genome Res.">
        <title>Comparative genome analysis of Vibrio vulnificus, a marine pathogen.</title>
        <authorList>
            <person name="Chen C.Y."/>
            <person name="Wu K.M."/>
            <person name="Chang Y.C."/>
            <person name="Chang C.H."/>
            <person name="Tsai H.C."/>
            <person name="Liao T.L."/>
            <person name="Liu Y.M."/>
            <person name="Chen H.J."/>
            <person name="Shen A.B."/>
            <person name="Li J.C."/>
            <person name="Su T.L."/>
            <person name="Shao C.P."/>
            <person name="Lee C.T."/>
            <person name="Hor L.I."/>
            <person name="Tsai S.F."/>
        </authorList>
    </citation>
    <scope>NUCLEOTIDE SEQUENCE [LARGE SCALE GENOMIC DNA]</scope>
    <source>
        <strain evidence="4 5">YJ016</strain>
    </source>
</reference>
<evidence type="ECO:0000259" key="3">
    <source>
        <dbReference type="Pfam" id="PF21117"/>
    </source>
</evidence>
<dbReference type="PANTHER" id="PTHR38149:SF1">
    <property type="entry name" value="ATPASE"/>
    <property type="match status" value="1"/>
</dbReference>
<dbReference type="AlphaFoldDB" id="Q7MEA1"/>
<dbReference type="EMBL" id="BA000038">
    <property type="protein sequence ID" value="BAC96795.1"/>
    <property type="molecule type" value="Genomic_DNA"/>
</dbReference>
<dbReference type="Pfam" id="PF21117">
    <property type="entry name" value="MRB1590_C"/>
    <property type="match status" value="1"/>
</dbReference>
<dbReference type="SUPFAM" id="SSF52540">
    <property type="entry name" value="P-loop containing nucleoside triphosphate hydrolases"/>
    <property type="match status" value="1"/>
</dbReference>
<dbReference type="InterPro" id="IPR046834">
    <property type="entry name" value="ABC_ATPase_C"/>
</dbReference>
<evidence type="ECO:0000259" key="2">
    <source>
        <dbReference type="Pfam" id="PF20446"/>
    </source>
</evidence>